<dbReference type="EMBL" id="SUNH01000014">
    <property type="protein sequence ID" value="TJZ83928.1"/>
    <property type="molecule type" value="Genomic_DNA"/>
</dbReference>
<gene>
    <name evidence="3" type="ORF">FA740_10850</name>
</gene>
<comment type="caution">
    <text evidence="3">The sequence shown here is derived from an EMBL/GenBank/DDBJ whole genome shotgun (WGS) entry which is preliminary data.</text>
</comment>
<evidence type="ECO:0000313" key="4">
    <source>
        <dbReference type="Proteomes" id="UP000306223"/>
    </source>
</evidence>
<keyword evidence="1" id="KW-0732">Signal</keyword>
<evidence type="ECO:0000259" key="2">
    <source>
        <dbReference type="Pfam" id="PF00174"/>
    </source>
</evidence>
<keyword evidence="4" id="KW-1185">Reference proteome</keyword>
<dbReference type="Pfam" id="PF00174">
    <property type="entry name" value="Oxidored_molyb"/>
    <property type="match status" value="1"/>
</dbReference>
<dbReference type="InterPro" id="IPR000572">
    <property type="entry name" value="OxRdtase_Mopterin-bd_dom"/>
</dbReference>
<dbReference type="SUPFAM" id="SSF56524">
    <property type="entry name" value="Oxidoreductase molybdopterin-binding domain"/>
    <property type="match status" value="1"/>
</dbReference>
<dbReference type="RefSeq" id="WP_136856797.1">
    <property type="nucleotide sequence ID" value="NZ_SUNH01000014.1"/>
</dbReference>
<protein>
    <submittedName>
        <fullName evidence="3">Oxidoreductase</fullName>
    </submittedName>
</protein>
<dbReference type="OrthoDB" id="9798763at2"/>
<dbReference type="AlphaFoldDB" id="A0A4V5MTE8"/>
<dbReference type="Gene3D" id="3.90.420.10">
    <property type="entry name" value="Oxidoreductase, molybdopterin-binding domain"/>
    <property type="match status" value="1"/>
</dbReference>
<reference evidence="3 4" key="1">
    <citation type="submission" date="2019-04" db="EMBL/GenBank/DDBJ databases">
        <authorList>
            <person name="Li J."/>
        </authorList>
    </citation>
    <scope>NUCLEOTIDE SEQUENCE [LARGE SCALE GENOMIC DNA]</scope>
    <source>
        <strain evidence="3 4">CCTCC AB2016182</strain>
    </source>
</reference>
<feature type="chain" id="PRO_5020964310" evidence="1">
    <location>
        <begin position="19"/>
        <end position="152"/>
    </location>
</feature>
<proteinExistence type="predicted"/>
<dbReference type="InterPro" id="IPR036374">
    <property type="entry name" value="OxRdtase_Mopterin-bd_sf"/>
</dbReference>
<evidence type="ECO:0000256" key="1">
    <source>
        <dbReference type="SAM" id="SignalP"/>
    </source>
</evidence>
<sequence length="152" mass="16290">MKRLTLFLLLALTGPALADEPMLTVTGPEGSRGYDLAALEALGAVSFATSTIWTEGAPTFTGVPLQALLDDAGITDGVVAATAINDYAVQIPVDEVTAEYPIVAYHLDGQVMSVRDKGPLWVVYPYDSDAALQSEVIYSRSIWQLDRLSVSR</sequence>
<accession>A0A4V5MTE8</accession>
<feature type="signal peptide" evidence="1">
    <location>
        <begin position="1"/>
        <end position="18"/>
    </location>
</feature>
<dbReference type="Proteomes" id="UP000306223">
    <property type="component" value="Unassembled WGS sequence"/>
</dbReference>
<evidence type="ECO:0000313" key="3">
    <source>
        <dbReference type="EMBL" id="TJZ83928.1"/>
    </source>
</evidence>
<feature type="domain" description="Oxidoreductase molybdopterin-binding" evidence="2">
    <location>
        <begin position="56"/>
        <end position="125"/>
    </location>
</feature>
<name>A0A4V5MTE8_9RHOB</name>
<organism evidence="3 4">
    <name type="scientific">Paracoccus hibiscisoli</name>
    <dbReference type="NCBI Taxonomy" id="2023261"/>
    <lineage>
        <taxon>Bacteria</taxon>
        <taxon>Pseudomonadati</taxon>
        <taxon>Pseudomonadota</taxon>
        <taxon>Alphaproteobacteria</taxon>
        <taxon>Rhodobacterales</taxon>
        <taxon>Paracoccaceae</taxon>
        <taxon>Paracoccus</taxon>
    </lineage>
</organism>